<accession>A0A8H6IKH6</accession>
<dbReference type="AlphaFoldDB" id="A0A8H6IKH6"/>
<dbReference type="Proteomes" id="UP000639643">
    <property type="component" value="Unassembled WGS sequence"/>
</dbReference>
<gene>
    <name evidence="2" type="ORF">CMUS01_16740</name>
</gene>
<proteinExistence type="predicted"/>
<keyword evidence="3" id="KW-1185">Reference proteome</keyword>
<feature type="compositionally biased region" description="Low complexity" evidence="1">
    <location>
        <begin position="71"/>
        <end position="81"/>
    </location>
</feature>
<evidence type="ECO:0000256" key="1">
    <source>
        <dbReference type="SAM" id="MobiDB-lite"/>
    </source>
</evidence>
<comment type="caution">
    <text evidence="2">The sequence shown here is derived from an EMBL/GenBank/DDBJ whole genome shotgun (WGS) entry which is preliminary data.</text>
</comment>
<evidence type="ECO:0000313" key="2">
    <source>
        <dbReference type="EMBL" id="KAF6782059.1"/>
    </source>
</evidence>
<reference evidence="2" key="1">
    <citation type="journal article" date="2020" name="Phytopathology">
        <title>Genome Sequence Resources of Colletotrichum truncatum, C. plurivorum, C. musicola, and C. sojae: Four Species Pathogenic to Soybean (Glycine max).</title>
        <authorList>
            <person name="Rogerio F."/>
            <person name="Boufleur T.R."/>
            <person name="Ciampi-Guillardi M."/>
            <person name="Sukno S.A."/>
            <person name="Thon M.R."/>
            <person name="Massola Junior N.S."/>
            <person name="Baroncelli R."/>
        </authorList>
    </citation>
    <scope>NUCLEOTIDE SEQUENCE</scope>
    <source>
        <strain evidence="2">LFN0074</strain>
    </source>
</reference>
<organism evidence="2 3">
    <name type="scientific">Colletotrichum musicola</name>
    <dbReference type="NCBI Taxonomy" id="2175873"/>
    <lineage>
        <taxon>Eukaryota</taxon>
        <taxon>Fungi</taxon>
        <taxon>Dikarya</taxon>
        <taxon>Ascomycota</taxon>
        <taxon>Pezizomycotina</taxon>
        <taxon>Sordariomycetes</taxon>
        <taxon>Hypocreomycetidae</taxon>
        <taxon>Glomerellales</taxon>
        <taxon>Glomerellaceae</taxon>
        <taxon>Colletotrichum</taxon>
        <taxon>Colletotrichum orchidearum species complex</taxon>
    </lineage>
</organism>
<name>A0A8H6IKH6_9PEZI</name>
<protein>
    <submittedName>
        <fullName evidence="2">Uncharacterized protein</fullName>
    </submittedName>
</protein>
<sequence>MSLNQQHRLTVDEQTRMENEEMLHRALEFAKQRAARAEQDGGNNSTLGHQNRAAAAGVREWTEENSRKQNPESVEASPAADEAAEDAAHSERVRRARELLMAAIYERLAVIWGHLAVAEREFATVLGRRTACEGHRDGACECPAPSQELLTAVIRKRFGDLRNELDIILTVLTHEGQRVLIRDDLPDPQQRLAILTERLDVVVRALAVVERDIAIVEGEHAAERERRAAIVRERVRADQVWTAAETEHQRREVEMIAGQKRTLRYLIRGAYS</sequence>
<feature type="compositionally biased region" description="Basic and acidic residues" evidence="1">
    <location>
        <begin position="60"/>
        <end position="70"/>
    </location>
</feature>
<evidence type="ECO:0000313" key="3">
    <source>
        <dbReference type="Proteomes" id="UP000639643"/>
    </source>
</evidence>
<feature type="non-terminal residue" evidence="2">
    <location>
        <position position="272"/>
    </location>
</feature>
<feature type="region of interest" description="Disordered" evidence="1">
    <location>
        <begin position="32"/>
        <end position="89"/>
    </location>
</feature>
<dbReference type="EMBL" id="WIGM01002270">
    <property type="protein sequence ID" value="KAF6782059.1"/>
    <property type="molecule type" value="Genomic_DNA"/>
</dbReference>